<comment type="caution">
    <text evidence="1">The sequence shown here is derived from an EMBL/GenBank/DDBJ whole genome shotgun (WGS) entry which is preliminary data.</text>
</comment>
<organism evidence="1 2">
    <name type="scientific">Ogataea philodendri</name>
    <dbReference type="NCBI Taxonomy" id="1378263"/>
    <lineage>
        <taxon>Eukaryota</taxon>
        <taxon>Fungi</taxon>
        <taxon>Dikarya</taxon>
        <taxon>Ascomycota</taxon>
        <taxon>Saccharomycotina</taxon>
        <taxon>Pichiomycetes</taxon>
        <taxon>Pichiales</taxon>
        <taxon>Pichiaceae</taxon>
        <taxon>Ogataea</taxon>
    </lineage>
</organism>
<evidence type="ECO:0000313" key="1">
    <source>
        <dbReference type="EMBL" id="KAH3662622.1"/>
    </source>
</evidence>
<protein>
    <submittedName>
        <fullName evidence="1">Uncharacterized protein</fullName>
    </submittedName>
</protein>
<dbReference type="GeneID" id="70237838"/>
<dbReference type="AlphaFoldDB" id="A0A9P8P0I4"/>
<proteinExistence type="predicted"/>
<gene>
    <name evidence="1" type="ORF">OGAPHI_005874</name>
</gene>
<keyword evidence="2" id="KW-1185">Reference proteome</keyword>
<dbReference type="EMBL" id="JAEUBE010000378">
    <property type="protein sequence ID" value="KAH3662622.1"/>
    <property type="molecule type" value="Genomic_DNA"/>
</dbReference>
<accession>A0A9P8P0I4</accession>
<evidence type="ECO:0000313" key="2">
    <source>
        <dbReference type="Proteomes" id="UP000769157"/>
    </source>
</evidence>
<reference evidence="1" key="2">
    <citation type="submission" date="2021-01" db="EMBL/GenBank/DDBJ databases">
        <authorList>
            <person name="Schikora-Tamarit M.A."/>
        </authorList>
    </citation>
    <scope>NUCLEOTIDE SEQUENCE</scope>
    <source>
        <strain evidence="1">CBS6075</strain>
    </source>
</reference>
<dbReference type="RefSeq" id="XP_046059711.1">
    <property type="nucleotide sequence ID" value="XM_046207102.1"/>
</dbReference>
<reference evidence="1" key="1">
    <citation type="journal article" date="2021" name="Open Biol.">
        <title>Shared evolutionary footprints suggest mitochondrial oxidative damage underlies multiple complex I losses in fungi.</title>
        <authorList>
            <person name="Schikora-Tamarit M.A."/>
            <person name="Marcet-Houben M."/>
            <person name="Nosek J."/>
            <person name="Gabaldon T."/>
        </authorList>
    </citation>
    <scope>NUCLEOTIDE SEQUENCE</scope>
    <source>
        <strain evidence="1">CBS6075</strain>
    </source>
</reference>
<sequence length="106" mass="10793">MSSIGGACSSESSLADKLAVKAPLSAVSLSSSESCCTSVSASALLDRPRTGSEALSGMELTSFGAIPQSFSSMEATAFGSSKDLMIFSSPPEMNRESVIGLTQIMS</sequence>
<name>A0A9P8P0I4_9ASCO</name>
<dbReference type="Proteomes" id="UP000769157">
    <property type="component" value="Unassembled WGS sequence"/>
</dbReference>